<dbReference type="HOGENOM" id="CLU_010194_2_9_0"/>
<dbReference type="InterPro" id="IPR057326">
    <property type="entry name" value="KR_dom"/>
</dbReference>
<dbReference type="PANTHER" id="PTHR43976">
    <property type="entry name" value="SHORT CHAIN DEHYDROGENASE"/>
    <property type="match status" value="1"/>
</dbReference>
<keyword evidence="2" id="KW-0560">Oxidoreductase</keyword>
<dbReference type="InterPro" id="IPR020904">
    <property type="entry name" value="Sc_DH/Rdtase_CS"/>
</dbReference>
<dbReference type="PRINTS" id="PR00080">
    <property type="entry name" value="SDRFAMILY"/>
</dbReference>
<dbReference type="AlphaFoldDB" id="Q1ITJ9"/>
<comment type="similarity">
    <text evidence="1 3">Belongs to the short-chain dehydrogenases/reductases (SDR) family.</text>
</comment>
<dbReference type="CDD" id="cd05374">
    <property type="entry name" value="17beta-HSD-like_SDR_c"/>
    <property type="match status" value="1"/>
</dbReference>
<dbReference type="EMBL" id="CP000360">
    <property type="protein sequence ID" value="ABF39801.1"/>
    <property type="molecule type" value="Genomic_DNA"/>
</dbReference>
<dbReference type="InterPro" id="IPR051911">
    <property type="entry name" value="SDR_oxidoreductase"/>
</dbReference>
<name>Q1ITJ9_KORVE</name>
<gene>
    <name evidence="5" type="ordered locus">Acid345_0796</name>
</gene>
<dbReference type="InterPro" id="IPR002347">
    <property type="entry name" value="SDR_fam"/>
</dbReference>
<evidence type="ECO:0000313" key="6">
    <source>
        <dbReference type="Proteomes" id="UP000002432"/>
    </source>
</evidence>
<accession>Q1ITJ9</accession>
<organism evidence="5 6">
    <name type="scientific">Koribacter versatilis (strain Ellin345)</name>
    <dbReference type="NCBI Taxonomy" id="204669"/>
    <lineage>
        <taxon>Bacteria</taxon>
        <taxon>Pseudomonadati</taxon>
        <taxon>Acidobacteriota</taxon>
        <taxon>Terriglobia</taxon>
        <taxon>Terriglobales</taxon>
        <taxon>Candidatus Korobacteraceae</taxon>
        <taxon>Candidatus Korobacter</taxon>
    </lineage>
</organism>
<protein>
    <submittedName>
        <fullName evidence="5">Short-chain dehydrogenase/reductase SDR</fullName>
    </submittedName>
</protein>
<dbReference type="PANTHER" id="PTHR43976:SF16">
    <property type="entry name" value="SHORT-CHAIN DEHYDROGENASE_REDUCTASE FAMILY PROTEIN"/>
    <property type="match status" value="1"/>
</dbReference>
<evidence type="ECO:0000256" key="3">
    <source>
        <dbReference type="RuleBase" id="RU000363"/>
    </source>
</evidence>
<dbReference type="PROSITE" id="PS00061">
    <property type="entry name" value="ADH_SHORT"/>
    <property type="match status" value="1"/>
</dbReference>
<dbReference type="EnsemblBacteria" id="ABF39801">
    <property type="protein sequence ID" value="ABF39801"/>
    <property type="gene ID" value="Acid345_0796"/>
</dbReference>
<dbReference type="STRING" id="204669.Acid345_0796"/>
<evidence type="ECO:0000313" key="5">
    <source>
        <dbReference type="EMBL" id="ABF39801.1"/>
    </source>
</evidence>
<dbReference type="SMART" id="SM00822">
    <property type="entry name" value="PKS_KR"/>
    <property type="match status" value="1"/>
</dbReference>
<dbReference type="Gene3D" id="3.40.50.720">
    <property type="entry name" value="NAD(P)-binding Rossmann-like Domain"/>
    <property type="match status" value="1"/>
</dbReference>
<feature type="domain" description="Ketoreductase" evidence="4">
    <location>
        <begin position="2"/>
        <end position="174"/>
    </location>
</feature>
<dbReference type="eggNOG" id="COG4221">
    <property type="taxonomic scope" value="Bacteria"/>
</dbReference>
<keyword evidence="6" id="KW-1185">Reference proteome</keyword>
<dbReference type="KEGG" id="aba:Acid345_0796"/>
<dbReference type="Pfam" id="PF00106">
    <property type="entry name" value="adh_short"/>
    <property type="match status" value="1"/>
</dbReference>
<dbReference type="SUPFAM" id="SSF51735">
    <property type="entry name" value="NAD(P)-binding Rossmann-fold domains"/>
    <property type="match status" value="1"/>
</dbReference>
<dbReference type="GO" id="GO:0016491">
    <property type="term" value="F:oxidoreductase activity"/>
    <property type="evidence" value="ECO:0007669"/>
    <property type="project" value="UniProtKB-KW"/>
</dbReference>
<dbReference type="InterPro" id="IPR036291">
    <property type="entry name" value="NAD(P)-bd_dom_sf"/>
</dbReference>
<evidence type="ECO:0000256" key="1">
    <source>
        <dbReference type="ARBA" id="ARBA00006484"/>
    </source>
</evidence>
<evidence type="ECO:0000259" key="4">
    <source>
        <dbReference type="SMART" id="SM00822"/>
    </source>
</evidence>
<dbReference type="PRINTS" id="PR00081">
    <property type="entry name" value="GDHRDH"/>
</dbReference>
<dbReference type="RefSeq" id="WP_011521603.1">
    <property type="nucleotide sequence ID" value="NC_008009.1"/>
</dbReference>
<dbReference type="OrthoDB" id="9775296at2"/>
<sequence>MRSVLVTGSSKGIGYEIAIAFAHAGYRVFATMRNPSGSPALAEKAAAESLPIFVSAMDVDRDDSVANAIAAIQSKHGPIDILINNAGVDRAGSIEEQSLDDFRACMETNYFGAIRCIKAVVPQMRERRSGTIINISSVAGSFSHPPMTAYCSSKWALEAMSESLACEMKSFGVHVALVKPGIIDTSMAHRIGATGHSEYPHAARIAALFSKTLQDAPVPPTVVAQKVLDLVKSGTWQFRHPVGPDAVPLIEWRKSMTDEQWIEHHSAEDENRLKAAQAAGE</sequence>
<evidence type="ECO:0000256" key="2">
    <source>
        <dbReference type="ARBA" id="ARBA00023002"/>
    </source>
</evidence>
<proteinExistence type="inferred from homology"/>
<dbReference type="Proteomes" id="UP000002432">
    <property type="component" value="Chromosome"/>
</dbReference>
<reference evidence="5 6" key="1">
    <citation type="journal article" date="2009" name="Appl. Environ. Microbiol.">
        <title>Three genomes from the phylum Acidobacteria provide insight into the lifestyles of these microorganisms in soils.</title>
        <authorList>
            <person name="Ward N.L."/>
            <person name="Challacombe J.F."/>
            <person name="Janssen P.H."/>
            <person name="Henrissat B."/>
            <person name="Coutinho P.M."/>
            <person name="Wu M."/>
            <person name="Xie G."/>
            <person name="Haft D.H."/>
            <person name="Sait M."/>
            <person name="Badger J."/>
            <person name="Barabote R.D."/>
            <person name="Bradley B."/>
            <person name="Brettin T.S."/>
            <person name="Brinkac L.M."/>
            <person name="Bruce D."/>
            <person name="Creasy T."/>
            <person name="Daugherty S.C."/>
            <person name="Davidsen T.M."/>
            <person name="DeBoy R.T."/>
            <person name="Detter J.C."/>
            <person name="Dodson R.J."/>
            <person name="Durkin A.S."/>
            <person name="Ganapathy A."/>
            <person name="Gwinn-Giglio M."/>
            <person name="Han C.S."/>
            <person name="Khouri H."/>
            <person name="Kiss H."/>
            <person name="Kothari S.P."/>
            <person name="Madupu R."/>
            <person name="Nelson K.E."/>
            <person name="Nelson W.C."/>
            <person name="Paulsen I."/>
            <person name="Penn K."/>
            <person name="Ren Q."/>
            <person name="Rosovitz M.J."/>
            <person name="Selengut J.D."/>
            <person name="Shrivastava S."/>
            <person name="Sullivan S.A."/>
            <person name="Tapia R."/>
            <person name="Thompson L.S."/>
            <person name="Watkins K.L."/>
            <person name="Yang Q."/>
            <person name="Yu C."/>
            <person name="Zafar N."/>
            <person name="Zhou L."/>
            <person name="Kuske C.R."/>
        </authorList>
    </citation>
    <scope>NUCLEOTIDE SEQUENCE [LARGE SCALE GENOMIC DNA]</scope>
    <source>
        <strain evidence="5 6">Ellin345</strain>
    </source>
</reference>